<keyword evidence="3" id="KW-1185">Reference proteome</keyword>
<evidence type="ECO:0000313" key="3">
    <source>
        <dbReference type="Proteomes" id="UP000324222"/>
    </source>
</evidence>
<dbReference type="AlphaFoldDB" id="A0A5B7H793"/>
<reference evidence="2 3" key="1">
    <citation type="submission" date="2019-05" db="EMBL/GenBank/DDBJ databases">
        <title>Another draft genome of Portunus trituberculatus and its Hox gene families provides insights of decapod evolution.</title>
        <authorList>
            <person name="Jeong J.-H."/>
            <person name="Song I."/>
            <person name="Kim S."/>
            <person name="Choi T."/>
            <person name="Kim D."/>
            <person name="Ryu S."/>
            <person name="Kim W."/>
        </authorList>
    </citation>
    <scope>NUCLEOTIDE SEQUENCE [LARGE SCALE GENOMIC DNA]</scope>
    <source>
        <tissue evidence="2">Muscle</tissue>
    </source>
</reference>
<accession>A0A5B7H793</accession>
<name>A0A5B7H793_PORTR</name>
<protein>
    <submittedName>
        <fullName evidence="2">Uncharacterized protein</fullName>
    </submittedName>
</protein>
<dbReference type="Proteomes" id="UP000324222">
    <property type="component" value="Unassembled WGS sequence"/>
</dbReference>
<organism evidence="2 3">
    <name type="scientific">Portunus trituberculatus</name>
    <name type="common">Swimming crab</name>
    <name type="synonym">Neptunus trituberculatus</name>
    <dbReference type="NCBI Taxonomy" id="210409"/>
    <lineage>
        <taxon>Eukaryota</taxon>
        <taxon>Metazoa</taxon>
        <taxon>Ecdysozoa</taxon>
        <taxon>Arthropoda</taxon>
        <taxon>Crustacea</taxon>
        <taxon>Multicrustacea</taxon>
        <taxon>Malacostraca</taxon>
        <taxon>Eumalacostraca</taxon>
        <taxon>Eucarida</taxon>
        <taxon>Decapoda</taxon>
        <taxon>Pleocyemata</taxon>
        <taxon>Brachyura</taxon>
        <taxon>Eubrachyura</taxon>
        <taxon>Portunoidea</taxon>
        <taxon>Portunidae</taxon>
        <taxon>Portuninae</taxon>
        <taxon>Portunus</taxon>
    </lineage>
</organism>
<comment type="caution">
    <text evidence="2">The sequence shown here is derived from an EMBL/GenBank/DDBJ whole genome shotgun (WGS) entry which is preliminary data.</text>
</comment>
<sequence>MFAPRFAPYSQIFEWPFLPSQSRPRTISRPILGQKPPQGNEAWTYKTHQWGSFQLNLPNPATTGPKTCRTMENSEL</sequence>
<evidence type="ECO:0000256" key="1">
    <source>
        <dbReference type="SAM" id="MobiDB-lite"/>
    </source>
</evidence>
<dbReference type="EMBL" id="VSRR010023682">
    <property type="protein sequence ID" value="MPC65679.1"/>
    <property type="molecule type" value="Genomic_DNA"/>
</dbReference>
<feature type="region of interest" description="Disordered" evidence="1">
    <location>
        <begin position="22"/>
        <end position="41"/>
    </location>
</feature>
<gene>
    <name evidence="2" type="ORF">E2C01_059817</name>
</gene>
<evidence type="ECO:0000313" key="2">
    <source>
        <dbReference type="EMBL" id="MPC65679.1"/>
    </source>
</evidence>
<proteinExistence type="predicted"/>
<feature type="region of interest" description="Disordered" evidence="1">
    <location>
        <begin position="55"/>
        <end position="76"/>
    </location>
</feature>